<organism evidence="1 2">
    <name type="scientific">Stylosanthes scabra</name>
    <dbReference type="NCBI Taxonomy" id="79078"/>
    <lineage>
        <taxon>Eukaryota</taxon>
        <taxon>Viridiplantae</taxon>
        <taxon>Streptophyta</taxon>
        <taxon>Embryophyta</taxon>
        <taxon>Tracheophyta</taxon>
        <taxon>Spermatophyta</taxon>
        <taxon>Magnoliopsida</taxon>
        <taxon>eudicotyledons</taxon>
        <taxon>Gunneridae</taxon>
        <taxon>Pentapetalae</taxon>
        <taxon>rosids</taxon>
        <taxon>fabids</taxon>
        <taxon>Fabales</taxon>
        <taxon>Fabaceae</taxon>
        <taxon>Papilionoideae</taxon>
        <taxon>50 kb inversion clade</taxon>
        <taxon>dalbergioids sensu lato</taxon>
        <taxon>Dalbergieae</taxon>
        <taxon>Pterocarpus clade</taxon>
        <taxon>Stylosanthes</taxon>
    </lineage>
</organism>
<sequence>MVVEMTQFGVENGRMILGCSMARRKSRVSIELGVQDFESTPPSKFHKLPRIESIQLVTEPILFHPDFKFNVQNALRIDSSSSESILKRMILVFKGLTSRLTVAAGGPPANVPATNLEIINDRGQLIGPPGKYEQWLSSASSGSVGIGYDNRPGELTVA</sequence>
<keyword evidence="2" id="KW-1185">Reference proteome</keyword>
<reference evidence="1 2" key="1">
    <citation type="journal article" date="2023" name="Plants (Basel)">
        <title>Bridging the Gap: Combining Genomics and Transcriptomics Approaches to Understand Stylosanthes scabra, an Orphan Legume from the Brazilian Caatinga.</title>
        <authorList>
            <person name="Ferreira-Neto J.R.C."/>
            <person name="da Silva M.D."/>
            <person name="Binneck E."/>
            <person name="de Melo N.F."/>
            <person name="da Silva R.H."/>
            <person name="de Melo A.L.T.M."/>
            <person name="Pandolfi V."/>
            <person name="Bustamante F.O."/>
            <person name="Brasileiro-Vidal A.C."/>
            <person name="Benko-Iseppon A.M."/>
        </authorList>
    </citation>
    <scope>NUCLEOTIDE SEQUENCE [LARGE SCALE GENOMIC DNA]</scope>
    <source>
        <tissue evidence="1">Leaves</tissue>
    </source>
</reference>
<gene>
    <name evidence="1" type="ORF">PIB30_093649</name>
</gene>
<comment type="caution">
    <text evidence="1">The sequence shown here is derived from an EMBL/GenBank/DDBJ whole genome shotgun (WGS) entry which is preliminary data.</text>
</comment>
<evidence type="ECO:0000313" key="2">
    <source>
        <dbReference type="Proteomes" id="UP001341840"/>
    </source>
</evidence>
<evidence type="ECO:0000313" key="1">
    <source>
        <dbReference type="EMBL" id="MED6213464.1"/>
    </source>
</evidence>
<name>A0ABU6YVU2_9FABA</name>
<dbReference type="Proteomes" id="UP001341840">
    <property type="component" value="Unassembled WGS sequence"/>
</dbReference>
<feature type="non-terminal residue" evidence="1">
    <location>
        <position position="158"/>
    </location>
</feature>
<dbReference type="EMBL" id="JASCZI010243670">
    <property type="protein sequence ID" value="MED6213464.1"/>
    <property type="molecule type" value="Genomic_DNA"/>
</dbReference>
<proteinExistence type="predicted"/>
<accession>A0ABU6YVU2</accession>
<protein>
    <submittedName>
        <fullName evidence="1">Uncharacterized protein</fullName>
    </submittedName>
</protein>